<keyword evidence="1" id="KW-0472">Membrane</keyword>
<comment type="caution">
    <text evidence="2">The sequence shown here is derived from an EMBL/GenBank/DDBJ whole genome shotgun (WGS) entry which is preliminary data.</text>
</comment>
<dbReference type="EMBL" id="MFJL01000038">
    <property type="protein sequence ID" value="OGG13308.1"/>
    <property type="molecule type" value="Genomic_DNA"/>
</dbReference>
<reference evidence="2 3" key="1">
    <citation type="journal article" date="2016" name="Nat. Commun.">
        <title>Thousands of microbial genomes shed light on interconnected biogeochemical processes in an aquifer system.</title>
        <authorList>
            <person name="Anantharaman K."/>
            <person name="Brown C.T."/>
            <person name="Hug L.A."/>
            <person name="Sharon I."/>
            <person name="Castelle C.J."/>
            <person name="Probst A.J."/>
            <person name="Thomas B.C."/>
            <person name="Singh A."/>
            <person name="Wilkins M.J."/>
            <person name="Karaoz U."/>
            <person name="Brodie E.L."/>
            <person name="Williams K.H."/>
            <person name="Hubbard S.S."/>
            <person name="Banfield J.F."/>
        </authorList>
    </citation>
    <scope>NUCLEOTIDE SEQUENCE [LARGE SCALE GENOMIC DNA]</scope>
</reference>
<organism evidence="2 3">
    <name type="scientific">Candidatus Gottesmanbacteria bacterium RIFCSPHIGHO2_02_FULL_39_11</name>
    <dbReference type="NCBI Taxonomy" id="1798382"/>
    <lineage>
        <taxon>Bacteria</taxon>
        <taxon>Candidatus Gottesmaniibacteriota</taxon>
    </lineage>
</organism>
<evidence type="ECO:0000313" key="3">
    <source>
        <dbReference type="Proteomes" id="UP000176923"/>
    </source>
</evidence>
<gene>
    <name evidence="2" type="ORF">A3D77_05535</name>
</gene>
<proteinExistence type="predicted"/>
<evidence type="ECO:0000256" key="1">
    <source>
        <dbReference type="SAM" id="Phobius"/>
    </source>
</evidence>
<sequence length="71" mass="8070">MLKLILFGILIYFFSLPKHAHAYLDPGTGSYIFQIILAGLFGSIFFLKSGIKKIKGLFKDKSVEKETDEDR</sequence>
<dbReference type="Proteomes" id="UP000176923">
    <property type="component" value="Unassembled WGS sequence"/>
</dbReference>
<dbReference type="AlphaFoldDB" id="A0A1F5ZLH8"/>
<name>A0A1F5ZLH8_9BACT</name>
<evidence type="ECO:0000313" key="2">
    <source>
        <dbReference type="EMBL" id="OGG13308.1"/>
    </source>
</evidence>
<protein>
    <submittedName>
        <fullName evidence="2">Uncharacterized protein</fullName>
    </submittedName>
</protein>
<accession>A0A1F5ZLH8</accession>
<feature type="transmembrane region" description="Helical" evidence="1">
    <location>
        <begin position="32"/>
        <end position="51"/>
    </location>
</feature>
<keyword evidence="1" id="KW-1133">Transmembrane helix</keyword>
<keyword evidence="1" id="KW-0812">Transmembrane</keyword>